<dbReference type="EMBL" id="BSPX01000016">
    <property type="protein sequence ID" value="GLT21947.1"/>
    <property type="molecule type" value="Genomic_DNA"/>
</dbReference>
<accession>A0ABQ6F9L7</accession>
<gene>
    <name evidence="1" type="ORF">GCM10007933_14020</name>
</gene>
<evidence type="ECO:0008006" key="3">
    <source>
        <dbReference type="Google" id="ProtNLM"/>
    </source>
</evidence>
<name>A0ABQ6F9L7_9RHOO</name>
<dbReference type="Pfam" id="PF09234">
    <property type="entry name" value="DUF1963"/>
    <property type="match status" value="1"/>
</dbReference>
<dbReference type="PANTHER" id="PTHR36436:SF6">
    <property type="entry name" value="SLL5081 PROTEIN"/>
    <property type="match status" value="1"/>
</dbReference>
<dbReference type="InterPro" id="IPR035948">
    <property type="entry name" value="YwqG-like_sf"/>
</dbReference>
<sequence>MLISAAAVPVLLPDPSADWELLPILIEDEPWYVVNVLRTTHAYDPERSDFRRFSSESALIFSCRKIVLTDPALLDVEVFTLEDSTRGEVFVTETFKRRIESAGIGYAVRFREVGCIDESGESVTEGPRPQPAPSATDPIHACHAGLPAPTSLAPNHKVEPIMSTDEALDLLLAQQRPALQLVPAASAGWSQVGGQPNLPDDMAWPMGCEGPMAFLAQLDLAEIPGAPVVLPGLPTKGCLYFFYDPDLPPDALDRGEGPGWQVIHLAQRPTAPPRDMPDALPDDFRFAAAAVGFRAIRTVPSFERIGVDWSRLADDNFDRFDELRDGAYGEHAFHQMGGYPANIQDDTMEEECQRVAESLRQRSGLDPAGWRLLLQVGSDEALGMMWGDGGNIYFWIHEDDLAQGDFSRVWAVLQCF</sequence>
<keyword evidence="2" id="KW-1185">Reference proteome</keyword>
<reference evidence="2" key="1">
    <citation type="journal article" date="2019" name="Int. J. Syst. Evol. Microbiol.">
        <title>The Global Catalogue of Microorganisms (GCM) 10K type strain sequencing project: providing services to taxonomists for standard genome sequencing and annotation.</title>
        <authorList>
            <consortium name="The Broad Institute Genomics Platform"/>
            <consortium name="The Broad Institute Genome Sequencing Center for Infectious Disease"/>
            <person name="Wu L."/>
            <person name="Ma J."/>
        </authorList>
    </citation>
    <scope>NUCLEOTIDE SEQUENCE [LARGE SCALE GENOMIC DNA]</scope>
    <source>
        <strain evidence="2">NBRC 102407</strain>
    </source>
</reference>
<protein>
    <recommendedName>
        <fullName evidence="3">DUF1963 domain-containing protein</fullName>
    </recommendedName>
</protein>
<organism evidence="1 2">
    <name type="scientific">Zoogloea oryzae</name>
    <dbReference type="NCBI Taxonomy" id="310767"/>
    <lineage>
        <taxon>Bacteria</taxon>
        <taxon>Pseudomonadati</taxon>
        <taxon>Pseudomonadota</taxon>
        <taxon>Betaproteobacteria</taxon>
        <taxon>Rhodocyclales</taxon>
        <taxon>Zoogloeaceae</taxon>
        <taxon>Zoogloea</taxon>
    </lineage>
</organism>
<comment type="caution">
    <text evidence="1">The sequence shown here is derived from an EMBL/GenBank/DDBJ whole genome shotgun (WGS) entry which is preliminary data.</text>
</comment>
<dbReference type="Gene3D" id="2.30.320.10">
    <property type="entry name" value="YwqG-like"/>
    <property type="match status" value="1"/>
</dbReference>
<dbReference type="Proteomes" id="UP001157167">
    <property type="component" value="Unassembled WGS sequence"/>
</dbReference>
<proteinExistence type="predicted"/>
<dbReference type="SUPFAM" id="SSF103032">
    <property type="entry name" value="Hypothetical protein YwqG"/>
    <property type="match status" value="1"/>
</dbReference>
<dbReference type="InterPro" id="IPR015315">
    <property type="entry name" value="DUF1963"/>
</dbReference>
<evidence type="ECO:0000313" key="1">
    <source>
        <dbReference type="EMBL" id="GLT21947.1"/>
    </source>
</evidence>
<evidence type="ECO:0000313" key="2">
    <source>
        <dbReference type="Proteomes" id="UP001157167"/>
    </source>
</evidence>
<dbReference type="PANTHER" id="PTHR36436">
    <property type="entry name" value="SLL5081 PROTEIN"/>
    <property type="match status" value="1"/>
</dbReference>